<dbReference type="Proteomes" id="UP000291084">
    <property type="component" value="Chromosome 1"/>
</dbReference>
<dbReference type="InterPro" id="IPR046960">
    <property type="entry name" value="PPR_At4g14850-like_plant"/>
</dbReference>
<reference evidence="1 2" key="1">
    <citation type="journal article" date="2015" name="Sci. Rep.">
        <title>The power of single molecule real-time sequencing technology in the de novo assembly of a eukaryotic genome.</title>
        <authorList>
            <person name="Sakai H."/>
            <person name="Naito K."/>
            <person name="Ogiso-Tanaka E."/>
            <person name="Takahashi Y."/>
            <person name="Iseki K."/>
            <person name="Muto C."/>
            <person name="Satou K."/>
            <person name="Teruya K."/>
            <person name="Shiroma A."/>
            <person name="Shimoji M."/>
            <person name="Hirano T."/>
            <person name="Itoh T."/>
            <person name="Kaga A."/>
            <person name="Tomooka N."/>
        </authorList>
    </citation>
    <scope>NUCLEOTIDE SEQUENCE [LARGE SCALE GENOMIC DNA]</scope>
    <source>
        <strain evidence="2">cv. Shumari</strain>
    </source>
</reference>
<evidence type="ECO:0008006" key="3">
    <source>
        <dbReference type="Google" id="ProtNLM"/>
    </source>
</evidence>
<dbReference type="PANTHER" id="PTHR47926">
    <property type="entry name" value="PENTATRICOPEPTIDE REPEAT-CONTAINING PROTEIN"/>
    <property type="match status" value="1"/>
</dbReference>
<dbReference type="InterPro" id="IPR011990">
    <property type="entry name" value="TPR-like_helical_dom_sf"/>
</dbReference>
<gene>
    <name evidence="1" type="primary">Vigan.01G241200</name>
    <name evidence="1" type="ORF">VIGAN_01241200</name>
</gene>
<proteinExistence type="predicted"/>
<sequence>MQNHGFLPDNFVVPNIMKACGFLRWVRFGKGVHAFVVKTTGLSECVYVATSLVDMYGKCGALEDAERVYDGMPERNNHRFCHRFCFFPAQS</sequence>
<dbReference type="EMBL" id="AP015034">
    <property type="protein sequence ID" value="BAT74692.1"/>
    <property type="molecule type" value="Genomic_DNA"/>
</dbReference>
<evidence type="ECO:0000313" key="1">
    <source>
        <dbReference type="EMBL" id="BAT74692.1"/>
    </source>
</evidence>
<evidence type="ECO:0000313" key="2">
    <source>
        <dbReference type="Proteomes" id="UP000291084"/>
    </source>
</evidence>
<keyword evidence="2" id="KW-1185">Reference proteome</keyword>
<dbReference type="AlphaFoldDB" id="A0A0S3R207"/>
<organism evidence="1 2">
    <name type="scientific">Vigna angularis var. angularis</name>
    <dbReference type="NCBI Taxonomy" id="157739"/>
    <lineage>
        <taxon>Eukaryota</taxon>
        <taxon>Viridiplantae</taxon>
        <taxon>Streptophyta</taxon>
        <taxon>Embryophyta</taxon>
        <taxon>Tracheophyta</taxon>
        <taxon>Spermatophyta</taxon>
        <taxon>Magnoliopsida</taxon>
        <taxon>eudicotyledons</taxon>
        <taxon>Gunneridae</taxon>
        <taxon>Pentapetalae</taxon>
        <taxon>rosids</taxon>
        <taxon>fabids</taxon>
        <taxon>Fabales</taxon>
        <taxon>Fabaceae</taxon>
        <taxon>Papilionoideae</taxon>
        <taxon>50 kb inversion clade</taxon>
        <taxon>NPAAA clade</taxon>
        <taxon>indigoferoid/millettioid clade</taxon>
        <taxon>Phaseoleae</taxon>
        <taxon>Vigna</taxon>
    </lineage>
</organism>
<accession>A0A0S3R207</accession>
<name>A0A0S3R207_PHAAN</name>
<dbReference type="Gene3D" id="1.25.40.10">
    <property type="entry name" value="Tetratricopeptide repeat domain"/>
    <property type="match status" value="1"/>
</dbReference>
<protein>
    <recommendedName>
        <fullName evidence="3">Pentatricopeptide repeat-containing protein</fullName>
    </recommendedName>
</protein>
<dbReference type="GO" id="GO:0009451">
    <property type="term" value="P:RNA modification"/>
    <property type="evidence" value="ECO:0007669"/>
    <property type="project" value="InterPro"/>
</dbReference>
<dbReference type="GO" id="GO:0003723">
    <property type="term" value="F:RNA binding"/>
    <property type="evidence" value="ECO:0007669"/>
    <property type="project" value="InterPro"/>
</dbReference>